<dbReference type="RefSeq" id="WP_229962733.1">
    <property type="nucleotide sequence ID" value="NZ_JAJJWI010000031.1"/>
</dbReference>
<gene>
    <name evidence="2" type="ORF">ACFSKU_00145</name>
</gene>
<dbReference type="Proteomes" id="UP001597369">
    <property type="component" value="Unassembled WGS sequence"/>
</dbReference>
<sequence>MPTLPDSGFDRVAPFYDRLARLVFGKALQKAQLALLPHLSPKARVLLIGGGSGWLLEQLLSAHKHLNIYYLEASPAMLKLAEQRYRQYKQQHTCKVTFRVGTEQVLQVQDQFDIIITPFLLDLFPEQRLSQLMKKLNASLVSGGKWFFTDFSPVRQPPPLWQRLLEKSMYHFFRVLSDVKAQEFPDYTRHFQTLKLQQEHQYVFYGSMIQSKVYAKS</sequence>
<keyword evidence="2" id="KW-0489">Methyltransferase</keyword>
<dbReference type="Pfam" id="PF08242">
    <property type="entry name" value="Methyltransf_12"/>
    <property type="match status" value="1"/>
</dbReference>
<dbReference type="Gene3D" id="3.40.50.150">
    <property type="entry name" value="Vaccinia Virus protein VP39"/>
    <property type="match status" value="1"/>
</dbReference>
<keyword evidence="3" id="KW-1185">Reference proteome</keyword>
<evidence type="ECO:0000259" key="1">
    <source>
        <dbReference type="Pfam" id="PF08242"/>
    </source>
</evidence>
<reference evidence="3" key="1">
    <citation type="journal article" date="2019" name="Int. J. Syst. Evol. Microbiol.">
        <title>The Global Catalogue of Microorganisms (GCM) 10K type strain sequencing project: providing services to taxonomists for standard genome sequencing and annotation.</title>
        <authorList>
            <consortium name="The Broad Institute Genomics Platform"/>
            <consortium name="The Broad Institute Genome Sequencing Center for Infectious Disease"/>
            <person name="Wu L."/>
            <person name="Ma J."/>
        </authorList>
    </citation>
    <scope>NUCLEOTIDE SEQUENCE [LARGE SCALE GENOMIC DNA]</scope>
    <source>
        <strain evidence="3">JCM 16545</strain>
    </source>
</reference>
<evidence type="ECO:0000313" key="3">
    <source>
        <dbReference type="Proteomes" id="UP001597369"/>
    </source>
</evidence>
<proteinExistence type="predicted"/>
<name>A0ABW4WTV3_9BACT</name>
<evidence type="ECO:0000313" key="2">
    <source>
        <dbReference type="EMBL" id="MFD2065277.1"/>
    </source>
</evidence>
<dbReference type="GO" id="GO:0032259">
    <property type="term" value="P:methylation"/>
    <property type="evidence" value="ECO:0007669"/>
    <property type="project" value="UniProtKB-KW"/>
</dbReference>
<dbReference type="CDD" id="cd02440">
    <property type="entry name" value="AdoMet_MTases"/>
    <property type="match status" value="1"/>
</dbReference>
<accession>A0ABW4WTV3</accession>
<organism evidence="2 3">
    <name type="scientific">Pontibacter silvestris</name>
    <dbReference type="NCBI Taxonomy" id="2305183"/>
    <lineage>
        <taxon>Bacteria</taxon>
        <taxon>Pseudomonadati</taxon>
        <taxon>Bacteroidota</taxon>
        <taxon>Cytophagia</taxon>
        <taxon>Cytophagales</taxon>
        <taxon>Hymenobacteraceae</taxon>
        <taxon>Pontibacter</taxon>
    </lineage>
</organism>
<feature type="domain" description="Methyltransferase type 12" evidence="1">
    <location>
        <begin position="48"/>
        <end position="145"/>
    </location>
</feature>
<dbReference type="EMBL" id="JBHUHV010000001">
    <property type="protein sequence ID" value="MFD2065277.1"/>
    <property type="molecule type" value="Genomic_DNA"/>
</dbReference>
<protein>
    <submittedName>
        <fullName evidence="2">Class I SAM-dependent methyltransferase</fullName>
        <ecNumber evidence="2">2.1.1.-</ecNumber>
    </submittedName>
</protein>
<dbReference type="EC" id="2.1.1.-" evidence="2"/>
<dbReference type="InterPro" id="IPR013217">
    <property type="entry name" value="Methyltransf_12"/>
</dbReference>
<dbReference type="InterPro" id="IPR029063">
    <property type="entry name" value="SAM-dependent_MTases_sf"/>
</dbReference>
<dbReference type="GO" id="GO:0008168">
    <property type="term" value="F:methyltransferase activity"/>
    <property type="evidence" value="ECO:0007669"/>
    <property type="project" value="UniProtKB-KW"/>
</dbReference>
<comment type="caution">
    <text evidence="2">The sequence shown here is derived from an EMBL/GenBank/DDBJ whole genome shotgun (WGS) entry which is preliminary data.</text>
</comment>
<keyword evidence="2" id="KW-0808">Transferase</keyword>
<dbReference type="SUPFAM" id="SSF53335">
    <property type="entry name" value="S-adenosyl-L-methionine-dependent methyltransferases"/>
    <property type="match status" value="1"/>
</dbReference>